<dbReference type="InterPro" id="IPR050570">
    <property type="entry name" value="Cell_wall_metabolism_enzyme"/>
</dbReference>
<keyword evidence="1 3" id="KW-0732">Signal</keyword>
<keyword evidence="6" id="KW-0378">Hydrolase</keyword>
<organism evidence="6 7">
    <name type="scientific">Piscibacillus halophilus</name>
    <dbReference type="NCBI Taxonomy" id="571933"/>
    <lineage>
        <taxon>Bacteria</taxon>
        <taxon>Bacillati</taxon>
        <taxon>Bacillota</taxon>
        <taxon>Bacilli</taxon>
        <taxon>Bacillales</taxon>
        <taxon>Bacillaceae</taxon>
        <taxon>Piscibacillus</taxon>
    </lineage>
</organism>
<keyword evidence="7" id="KW-1185">Reference proteome</keyword>
<reference evidence="6 7" key="1">
    <citation type="submission" date="2016-10" db="EMBL/GenBank/DDBJ databases">
        <authorList>
            <person name="de Groot N.N."/>
        </authorList>
    </citation>
    <scope>NUCLEOTIDE SEQUENCE [LARGE SCALE GENOMIC DNA]</scope>
    <source>
        <strain evidence="6 7">DSM 21633</strain>
    </source>
</reference>
<dbReference type="InterPro" id="IPR011055">
    <property type="entry name" value="Dup_hybrid_motif"/>
</dbReference>
<evidence type="ECO:0000259" key="5">
    <source>
        <dbReference type="Pfam" id="PF24568"/>
    </source>
</evidence>
<feature type="compositionally biased region" description="Basic and acidic residues" evidence="2">
    <location>
        <begin position="40"/>
        <end position="51"/>
    </location>
</feature>
<feature type="region of interest" description="Disordered" evidence="2">
    <location>
        <begin position="207"/>
        <end position="230"/>
    </location>
</feature>
<evidence type="ECO:0000313" key="7">
    <source>
        <dbReference type="Proteomes" id="UP000199427"/>
    </source>
</evidence>
<name>A0A1H9EG18_9BACI</name>
<dbReference type="Gene3D" id="6.10.250.3150">
    <property type="match status" value="1"/>
</dbReference>
<dbReference type="PANTHER" id="PTHR21666:SF270">
    <property type="entry name" value="MUREIN HYDROLASE ACTIVATOR ENVC"/>
    <property type="match status" value="1"/>
</dbReference>
<feature type="domain" description="Peptidoglycan hydrolase PcsB coiled-coil" evidence="5">
    <location>
        <begin position="134"/>
        <end position="207"/>
    </location>
</feature>
<evidence type="ECO:0000256" key="3">
    <source>
        <dbReference type="SAM" id="SignalP"/>
    </source>
</evidence>
<feature type="signal peptide" evidence="3">
    <location>
        <begin position="1"/>
        <end position="22"/>
    </location>
</feature>
<dbReference type="AlphaFoldDB" id="A0A1H9EG18"/>
<dbReference type="RefSeq" id="WP_177176341.1">
    <property type="nucleotide sequence ID" value="NZ_FOES01000009.1"/>
</dbReference>
<accession>A0A1H9EG18</accession>
<feature type="domain" description="M23ase beta-sheet core" evidence="4">
    <location>
        <begin position="346"/>
        <end position="444"/>
    </location>
</feature>
<dbReference type="SUPFAM" id="SSF57997">
    <property type="entry name" value="Tropomyosin"/>
    <property type="match status" value="1"/>
</dbReference>
<dbReference type="Proteomes" id="UP000199427">
    <property type="component" value="Unassembled WGS sequence"/>
</dbReference>
<sequence>MYKRIVVYMTATVIVMIGLAFSQTDQVHAEDIDQEIKELKEKSKKASEKRSSLSSELSELEKKIEENKSEQSEMKNEINSLKDEITDAQKKIEEKQNEVNQKQGEIEEVESEIAALENKIKELEQRIEELKQNIKETQEKIKNREGLLEDRLRNLQRNGGSVKYLEVVLGASDFGDFLNRSQAVSKIMDQDKSILKEHLNDKISLEEDKKELEDSRAQVEANKDELSNQRQHLENEKQSLVADMQELQGLENNLNDKLSEQNNLLANLQQKEQELQEYTMSVEEEQANLAAQERAFDQLIAELEEQKKQEQNNSVEQTSVVSNDYGFTRPTSGTLTSTFGPRWGSFHYGIDIAKPGPGVAVNSVASGVVSRSYHSSSYGNVVFIVHMVNGQKYTSVYAHLRDRFVSEGEQVKQGQVIGHQGNTGRSHGQHLHFELHKGNWNGNKSNAVDPVSYGIQ</sequence>
<gene>
    <name evidence="6" type="ORF">SAMN05216362_10954</name>
</gene>
<evidence type="ECO:0000256" key="2">
    <source>
        <dbReference type="SAM" id="MobiDB-lite"/>
    </source>
</evidence>
<evidence type="ECO:0000256" key="1">
    <source>
        <dbReference type="ARBA" id="ARBA00022729"/>
    </source>
</evidence>
<dbReference type="Pfam" id="PF24568">
    <property type="entry name" value="CC_PcsB"/>
    <property type="match status" value="1"/>
</dbReference>
<dbReference type="EMBL" id="FOES01000009">
    <property type="protein sequence ID" value="SEQ24609.1"/>
    <property type="molecule type" value="Genomic_DNA"/>
</dbReference>
<dbReference type="PANTHER" id="PTHR21666">
    <property type="entry name" value="PEPTIDASE-RELATED"/>
    <property type="match status" value="1"/>
</dbReference>
<dbReference type="InterPro" id="IPR057309">
    <property type="entry name" value="PcsB_CC"/>
</dbReference>
<dbReference type="STRING" id="571933.SAMN05216362_10954"/>
<evidence type="ECO:0000259" key="4">
    <source>
        <dbReference type="Pfam" id="PF01551"/>
    </source>
</evidence>
<protein>
    <submittedName>
        <fullName evidence="6">Septal ring factor EnvC, activator of murein hydrolases AmiA and AmiB</fullName>
    </submittedName>
</protein>
<dbReference type="CDD" id="cd12797">
    <property type="entry name" value="M23_peptidase"/>
    <property type="match status" value="1"/>
</dbReference>
<dbReference type="SUPFAM" id="SSF51261">
    <property type="entry name" value="Duplicated hybrid motif"/>
    <property type="match status" value="1"/>
</dbReference>
<dbReference type="GO" id="GO:0004222">
    <property type="term" value="F:metalloendopeptidase activity"/>
    <property type="evidence" value="ECO:0007669"/>
    <property type="project" value="TreeGrafter"/>
</dbReference>
<feature type="compositionally biased region" description="Basic and acidic residues" evidence="2">
    <location>
        <begin position="59"/>
        <end position="79"/>
    </location>
</feature>
<feature type="chain" id="PRO_5038851321" evidence="3">
    <location>
        <begin position="23"/>
        <end position="456"/>
    </location>
</feature>
<dbReference type="Pfam" id="PF01551">
    <property type="entry name" value="Peptidase_M23"/>
    <property type="match status" value="1"/>
</dbReference>
<evidence type="ECO:0000313" key="6">
    <source>
        <dbReference type="EMBL" id="SEQ24609.1"/>
    </source>
</evidence>
<proteinExistence type="predicted"/>
<dbReference type="Gene3D" id="2.70.70.10">
    <property type="entry name" value="Glucose Permease (Domain IIA)"/>
    <property type="match status" value="1"/>
</dbReference>
<dbReference type="InterPro" id="IPR016047">
    <property type="entry name" value="M23ase_b-sheet_dom"/>
</dbReference>
<feature type="region of interest" description="Disordered" evidence="2">
    <location>
        <begin position="40"/>
        <end position="79"/>
    </location>
</feature>